<dbReference type="WBParaSite" id="PEQ_0000669401-mRNA-1">
    <property type="protein sequence ID" value="PEQ_0000669401-mRNA-1"/>
    <property type="gene ID" value="PEQ_0000669401"/>
</dbReference>
<protein>
    <submittedName>
        <fullName evidence="2">Uncharacterized protein</fullName>
    </submittedName>
</protein>
<proteinExistence type="predicted"/>
<name>A0A914RJJ9_PAREQ</name>
<evidence type="ECO:0000313" key="2">
    <source>
        <dbReference type="WBParaSite" id="PEQ_0000669401-mRNA-1"/>
    </source>
</evidence>
<dbReference type="AlphaFoldDB" id="A0A914RJJ9"/>
<organism evidence="1 2">
    <name type="scientific">Parascaris equorum</name>
    <name type="common">Equine roundworm</name>
    <dbReference type="NCBI Taxonomy" id="6256"/>
    <lineage>
        <taxon>Eukaryota</taxon>
        <taxon>Metazoa</taxon>
        <taxon>Ecdysozoa</taxon>
        <taxon>Nematoda</taxon>
        <taxon>Chromadorea</taxon>
        <taxon>Rhabditida</taxon>
        <taxon>Spirurina</taxon>
        <taxon>Ascaridomorpha</taxon>
        <taxon>Ascaridoidea</taxon>
        <taxon>Ascarididae</taxon>
        <taxon>Parascaris</taxon>
    </lineage>
</organism>
<evidence type="ECO:0000313" key="1">
    <source>
        <dbReference type="Proteomes" id="UP000887564"/>
    </source>
</evidence>
<sequence>MSARGLYYSSVPFICLSHREGNLEVARREMAENEVKARKKLEEAEKKAKGGGGFLGSLFGGSKADEAADLFVQ</sequence>
<dbReference type="Proteomes" id="UP000887564">
    <property type="component" value="Unplaced"/>
</dbReference>
<reference evidence="2" key="1">
    <citation type="submission" date="2022-11" db="UniProtKB">
        <authorList>
            <consortium name="WormBaseParasite"/>
        </authorList>
    </citation>
    <scope>IDENTIFICATION</scope>
</reference>
<keyword evidence="1" id="KW-1185">Reference proteome</keyword>
<accession>A0A914RJJ9</accession>